<evidence type="ECO:0000313" key="3">
    <source>
        <dbReference type="Proteomes" id="UP000238701"/>
    </source>
</evidence>
<evidence type="ECO:0000256" key="1">
    <source>
        <dbReference type="SAM" id="MobiDB-lite"/>
    </source>
</evidence>
<dbReference type="EMBL" id="OMOD01000020">
    <property type="protein sequence ID" value="SPF33294.1"/>
    <property type="molecule type" value="Genomic_DNA"/>
</dbReference>
<feature type="compositionally biased region" description="Polar residues" evidence="1">
    <location>
        <begin position="12"/>
        <end position="25"/>
    </location>
</feature>
<reference evidence="3" key="1">
    <citation type="submission" date="2018-02" db="EMBL/GenBank/DDBJ databases">
        <authorList>
            <person name="Hausmann B."/>
        </authorList>
    </citation>
    <scope>NUCLEOTIDE SEQUENCE [LARGE SCALE GENOMIC DNA]</scope>
    <source>
        <strain evidence="3">Peat soil MAG SbA1</strain>
    </source>
</reference>
<evidence type="ECO:0008006" key="4">
    <source>
        <dbReference type="Google" id="ProtNLM"/>
    </source>
</evidence>
<protein>
    <recommendedName>
        <fullName evidence="4">DUF2934 domain-containing protein</fullName>
    </recommendedName>
</protein>
<dbReference type="AlphaFoldDB" id="A0A2U3K0U0"/>
<dbReference type="InterPro" id="IPR021327">
    <property type="entry name" value="DUF2934"/>
</dbReference>
<dbReference type="Pfam" id="PF11154">
    <property type="entry name" value="DUF2934"/>
    <property type="match status" value="1"/>
</dbReference>
<proteinExistence type="predicted"/>
<dbReference type="OrthoDB" id="8538784at2"/>
<name>A0A2U3K0U0_9BACT</name>
<evidence type="ECO:0000313" key="2">
    <source>
        <dbReference type="EMBL" id="SPF33294.1"/>
    </source>
</evidence>
<organism evidence="2 3">
    <name type="scientific">Candidatus Sulfotelmatobacter kueseliae</name>
    <dbReference type="NCBI Taxonomy" id="2042962"/>
    <lineage>
        <taxon>Bacteria</taxon>
        <taxon>Pseudomonadati</taxon>
        <taxon>Acidobacteriota</taxon>
        <taxon>Terriglobia</taxon>
        <taxon>Terriglobales</taxon>
        <taxon>Candidatus Korobacteraceae</taxon>
        <taxon>Candidatus Sulfotelmatobacter</taxon>
    </lineage>
</organism>
<accession>A0A2U3K0U0</accession>
<gene>
    <name evidence="2" type="ORF">SBA1_1160034</name>
</gene>
<sequence>MARRKSPKNADIDQSLSPSNESTFPNPVEGVAAASSVTEVVQPKNGKRTRKPEIVRAESRANLVPINLDDEIRCLAYLRSERRGFEPGHETEDWLAAEREVLGRYDQQRA</sequence>
<dbReference type="Proteomes" id="UP000238701">
    <property type="component" value="Unassembled WGS sequence"/>
</dbReference>
<feature type="region of interest" description="Disordered" evidence="1">
    <location>
        <begin position="1"/>
        <end position="28"/>
    </location>
</feature>